<dbReference type="SUPFAM" id="SSF81301">
    <property type="entry name" value="Nucleotidyltransferase"/>
    <property type="match status" value="1"/>
</dbReference>
<dbReference type="InterPro" id="IPR043519">
    <property type="entry name" value="NT_sf"/>
</dbReference>
<name>A0A845V0L0_9GAMM</name>
<dbReference type="InterPro" id="IPR041633">
    <property type="entry name" value="Polbeta"/>
</dbReference>
<gene>
    <name evidence="2" type="ORF">G3I74_11030</name>
</gene>
<evidence type="ECO:0000313" key="2">
    <source>
        <dbReference type="EMBL" id="NDY96264.1"/>
    </source>
</evidence>
<evidence type="ECO:0000313" key="3">
    <source>
        <dbReference type="Proteomes" id="UP000484885"/>
    </source>
</evidence>
<accession>A0A845V0L0</accession>
<dbReference type="SMART" id="SM00418">
    <property type="entry name" value="HTH_ARSR"/>
    <property type="match status" value="1"/>
</dbReference>
<comment type="caution">
    <text evidence="2">The sequence shown here is derived from an EMBL/GenBank/DDBJ whole genome shotgun (WGS) entry which is preliminary data.</text>
</comment>
<dbReference type="GO" id="GO:0003700">
    <property type="term" value="F:DNA-binding transcription factor activity"/>
    <property type="evidence" value="ECO:0007669"/>
    <property type="project" value="InterPro"/>
</dbReference>
<dbReference type="AlphaFoldDB" id="A0A845V0L0"/>
<evidence type="ECO:0000259" key="1">
    <source>
        <dbReference type="SMART" id="SM00418"/>
    </source>
</evidence>
<dbReference type="SUPFAM" id="SSF46785">
    <property type="entry name" value="Winged helix' DNA-binding domain"/>
    <property type="match status" value="1"/>
</dbReference>
<protein>
    <submittedName>
        <fullName evidence="2">Transcriptional regulator</fullName>
    </submittedName>
</protein>
<dbReference type="Proteomes" id="UP000484885">
    <property type="component" value="Unassembled WGS sequence"/>
</dbReference>
<dbReference type="RefSeq" id="WP_164211629.1">
    <property type="nucleotide sequence ID" value="NZ_JAAGSC010000041.1"/>
</dbReference>
<dbReference type="EMBL" id="JAAGSC010000041">
    <property type="protein sequence ID" value="NDY96264.1"/>
    <property type="molecule type" value="Genomic_DNA"/>
</dbReference>
<dbReference type="Pfam" id="PF18765">
    <property type="entry name" value="Polbeta"/>
    <property type="match status" value="1"/>
</dbReference>
<sequence length="190" mass="20926">MNALAEALFTTTQRRLLALLYGEPDRSYYLKEILRAAGMGVGTVKRELSRMVEAGMVSQTKRGNQHHYQANKSCPIYPELAGLVMKTIGLAEALRRALSPLADRIEWAFIFGSVANGKASVGSDVDLLVIGDLKYDELSLALYPAQEAIGREINPKLYRPDEWAALSKSGNSFIENILSNARIDLIGRTP</sequence>
<organism evidence="2 3">
    <name type="scientific">Wenzhouxiangella limi</name>
    <dbReference type="NCBI Taxonomy" id="2707351"/>
    <lineage>
        <taxon>Bacteria</taxon>
        <taxon>Pseudomonadati</taxon>
        <taxon>Pseudomonadota</taxon>
        <taxon>Gammaproteobacteria</taxon>
        <taxon>Chromatiales</taxon>
        <taxon>Wenzhouxiangellaceae</taxon>
        <taxon>Wenzhouxiangella</taxon>
    </lineage>
</organism>
<reference evidence="2 3" key="1">
    <citation type="submission" date="2020-02" db="EMBL/GenBank/DDBJ databases">
        <authorList>
            <person name="Zhang X.-Y."/>
        </authorList>
    </citation>
    <scope>NUCLEOTIDE SEQUENCE [LARGE SCALE GENOMIC DNA]</scope>
    <source>
        <strain evidence="2 3">C33</strain>
    </source>
</reference>
<dbReference type="CDD" id="cd05403">
    <property type="entry name" value="NT_KNTase_like"/>
    <property type="match status" value="1"/>
</dbReference>
<dbReference type="InterPro" id="IPR001845">
    <property type="entry name" value="HTH_ArsR_DNA-bd_dom"/>
</dbReference>
<dbReference type="Gene3D" id="3.30.460.10">
    <property type="entry name" value="Beta Polymerase, domain 2"/>
    <property type="match status" value="1"/>
</dbReference>
<keyword evidence="3" id="KW-1185">Reference proteome</keyword>
<dbReference type="Gene3D" id="1.10.10.10">
    <property type="entry name" value="Winged helix-like DNA-binding domain superfamily/Winged helix DNA-binding domain"/>
    <property type="match status" value="1"/>
</dbReference>
<dbReference type="InterPro" id="IPR036390">
    <property type="entry name" value="WH_DNA-bd_sf"/>
</dbReference>
<feature type="domain" description="HTH arsR-type" evidence="1">
    <location>
        <begin position="3"/>
        <end position="89"/>
    </location>
</feature>
<dbReference type="InterPro" id="IPR036388">
    <property type="entry name" value="WH-like_DNA-bd_sf"/>
</dbReference>
<proteinExistence type="predicted"/>